<dbReference type="PANTHER" id="PTHR20863:SF76">
    <property type="entry name" value="CARRIER DOMAIN-CONTAINING PROTEIN"/>
    <property type="match status" value="1"/>
</dbReference>
<keyword evidence="1 4" id="KW-0596">Phosphopantetheine</keyword>
<dbReference type="NCBIfam" id="TIGR00517">
    <property type="entry name" value="acyl_carrier"/>
    <property type="match status" value="1"/>
</dbReference>
<evidence type="ECO:0000259" key="5">
    <source>
        <dbReference type="PROSITE" id="PS50075"/>
    </source>
</evidence>
<dbReference type="EMBL" id="SMJU01000005">
    <property type="protein sequence ID" value="TDB66048.1"/>
    <property type="molecule type" value="Genomic_DNA"/>
</dbReference>
<dbReference type="InterPro" id="IPR036736">
    <property type="entry name" value="ACP-like_sf"/>
</dbReference>
<sequence length="77" mass="8831">MKQRIISILNNFGVESTAITDDAHFIKDLGFDSLDLVDMMMQLEQEFSIAIPDEDYTRITSINSLMNYLQEQQSVVV</sequence>
<dbReference type="Proteomes" id="UP000295706">
    <property type="component" value="Unassembled WGS sequence"/>
</dbReference>
<dbReference type="PANTHER" id="PTHR20863">
    <property type="entry name" value="ACYL CARRIER PROTEIN"/>
    <property type="match status" value="1"/>
</dbReference>
<dbReference type="RefSeq" id="WP_132117024.1">
    <property type="nucleotide sequence ID" value="NZ_SMJU01000005.1"/>
</dbReference>
<dbReference type="NCBIfam" id="NF002148">
    <property type="entry name" value="PRK00982.1-2"/>
    <property type="match status" value="1"/>
</dbReference>
<dbReference type="AlphaFoldDB" id="A0A4R4KDT8"/>
<keyword evidence="7" id="KW-1185">Reference proteome</keyword>
<protein>
    <recommendedName>
        <fullName evidence="3 4">Acyl carrier protein</fullName>
    </recommendedName>
</protein>
<accession>A0A4R4KDT8</accession>
<evidence type="ECO:0000256" key="2">
    <source>
        <dbReference type="ARBA" id="ARBA00022553"/>
    </source>
</evidence>
<keyword evidence="2" id="KW-0597">Phosphoprotein</keyword>
<dbReference type="UniPathway" id="UPA00094"/>
<evidence type="ECO:0000256" key="3">
    <source>
        <dbReference type="NCBIfam" id="TIGR00517"/>
    </source>
</evidence>
<organism evidence="6 7">
    <name type="scientific">Arundinibacter roseus</name>
    <dbReference type="NCBI Taxonomy" id="2070510"/>
    <lineage>
        <taxon>Bacteria</taxon>
        <taxon>Pseudomonadati</taxon>
        <taxon>Bacteroidota</taxon>
        <taxon>Cytophagia</taxon>
        <taxon>Cytophagales</taxon>
        <taxon>Spirosomataceae</taxon>
        <taxon>Arundinibacter</taxon>
    </lineage>
</organism>
<gene>
    <name evidence="6" type="primary">acpP</name>
    <name evidence="6" type="ORF">EZE20_09825</name>
</gene>
<dbReference type="InterPro" id="IPR009081">
    <property type="entry name" value="PP-bd_ACP"/>
</dbReference>
<feature type="domain" description="Carrier" evidence="5">
    <location>
        <begin position="1"/>
        <end position="73"/>
    </location>
</feature>
<evidence type="ECO:0000313" key="6">
    <source>
        <dbReference type="EMBL" id="TDB66048.1"/>
    </source>
</evidence>
<reference evidence="6 7" key="1">
    <citation type="submission" date="2019-02" db="EMBL/GenBank/DDBJ databases">
        <title>Arundinibacter roseus gen. nov., sp. nov., a new member of the family Cytophagaceae.</title>
        <authorList>
            <person name="Szuroczki S."/>
            <person name="Khayer B."/>
            <person name="Sproer C."/>
            <person name="Toumi M."/>
            <person name="Szabo A."/>
            <person name="Felfoldi T."/>
            <person name="Schumann P."/>
            <person name="Toth E."/>
        </authorList>
    </citation>
    <scope>NUCLEOTIDE SEQUENCE [LARGE SCALE GENOMIC DNA]</scope>
    <source>
        <strain evidence="6 7">DMA-k-7a</strain>
    </source>
</reference>
<dbReference type="InterPro" id="IPR003231">
    <property type="entry name" value="ACP"/>
</dbReference>
<evidence type="ECO:0000313" key="7">
    <source>
        <dbReference type="Proteomes" id="UP000295706"/>
    </source>
</evidence>
<dbReference type="GO" id="GO:0000036">
    <property type="term" value="F:acyl carrier activity"/>
    <property type="evidence" value="ECO:0007669"/>
    <property type="project" value="UniProtKB-UniRule"/>
</dbReference>
<dbReference type="OrthoDB" id="9804551at2"/>
<comment type="caution">
    <text evidence="6">The sequence shown here is derived from an EMBL/GenBank/DDBJ whole genome shotgun (WGS) entry which is preliminary data.</text>
</comment>
<comment type="function">
    <text evidence="4">Carrier of the growing fatty acid chain in fatty acid biosynthesis.</text>
</comment>
<dbReference type="Pfam" id="PF00550">
    <property type="entry name" value="PP-binding"/>
    <property type="match status" value="1"/>
</dbReference>
<evidence type="ECO:0000256" key="4">
    <source>
        <dbReference type="RuleBase" id="RU003545"/>
    </source>
</evidence>
<comment type="PTM">
    <text evidence="4">4'-phosphopantetheine is transferred from CoA to a specific serine of apo-ACP by acpS.</text>
</comment>
<dbReference type="GO" id="GO:0000035">
    <property type="term" value="F:acyl binding"/>
    <property type="evidence" value="ECO:0007669"/>
    <property type="project" value="TreeGrafter"/>
</dbReference>
<dbReference type="PROSITE" id="PS50075">
    <property type="entry name" value="CARRIER"/>
    <property type="match status" value="1"/>
</dbReference>
<dbReference type="SUPFAM" id="SSF47336">
    <property type="entry name" value="ACP-like"/>
    <property type="match status" value="1"/>
</dbReference>
<evidence type="ECO:0000256" key="1">
    <source>
        <dbReference type="ARBA" id="ARBA00022450"/>
    </source>
</evidence>
<comment type="pathway">
    <text evidence="4">Lipid metabolism; fatty acid biosynthesis.</text>
</comment>
<proteinExistence type="predicted"/>
<name>A0A4R4KDT8_9BACT</name>
<dbReference type="Gene3D" id="1.10.1200.10">
    <property type="entry name" value="ACP-like"/>
    <property type="match status" value="1"/>
</dbReference>